<sequence length="122" mass="13819">MPDIMKPTLTAICEQLEAFAKARDWDQYHSPKNIAMALSVEAAELVEIFQWKTEAESATLNEQDQLAARHEIADVLLYLLTISRVLNIDILQAAQEKLELNAQKYPVKKSKGSANKYDKLDD</sequence>
<dbReference type="GO" id="GO:0047429">
    <property type="term" value="F:nucleoside triphosphate diphosphatase activity"/>
    <property type="evidence" value="ECO:0007669"/>
    <property type="project" value="InterPro"/>
</dbReference>
<accession>A0A4Q7VS11</accession>
<name>A0A4Q7VS11_9BURK</name>
<comment type="caution">
    <text evidence="1">The sequence shown here is derived from an EMBL/GenBank/DDBJ whole genome shotgun (WGS) entry which is preliminary data.</text>
</comment>
<keyword evidence="2" id="KW-1185">Reference proteome</keyword>
<dbReference type="InterPro" id="IPR025984">
    <property type="entry name" value="DCTPP"/>
</dbReference>
<proteinExistence type="predicted"/>
<keyword evidence="1" id="KW-0378">Hydrolase</keyword>
<dbReference type="GO" id="GO:0009143">
    <property type="term" value="P:nucleoside triphosphate catabolic process"/>
    <property type="evidence" value="ECO:0007669"/>
    <property type="project" value="InterPro"/>
</dbReference>
<dbReference type="InterPro" id="IPR052555">
    <property type="entry name" value="dCTP_Pyrophosphatase"/>
</dbReference>
<dbReference type="Proteomes" id="UP000293398">
    <property type="component" value="Unassembled WGS sequence"/>
</dbReference>
<dbReference type="PIRSF" id="PIRSF029826">
    <property type="entry name" value="UCP029826_pph"/>
    <property type="match status" value="1"/>
</dbReference>
<dbReference type="Pfam" id="PF12643">
    <property type="entry name" value="MazG-like"/>
    <property type="match status" value="1"/>
</dbReference>
<dbReference type="PANTHER" id="PTHR46523:SF1">
    <property type="entry name" value="DCTP PYROPHOSPHATASE 1"/>
    <property type="match status" value="1"/>
</dbReference>
<dbReference type="OrthoDB" id="9791898at2"/>
<dbReference type="PANTHER" id="PTHR46523">
    <property type="entry name" value="DCTP PYROPHOSPHATASE 1"/>
    <property type="match status" value="1"/>
</dbReference>
<organism evidence="1 2">
    <name type="scientific">Advenella incenata</name>
    <dbReference type="NCBI Taxonomy" id="267800"/>
    <lineage>
        <taxon>Bacteria</taxon>
        <taxon>Pseudomonadati</taxon>
        <taxon>Pseudomonadota</taxon>
        <taxon>Betaproteobacteria</taxon>
        <taxon>Burkholderiales</taxon>
        <taxon>Alcaligenaceae</taxon>
    </lineage>
</organism>
<reference evidence="1 2" key="1">
    <citation type="submission" date="2019-02" db="EMBL/GenBank/DDBJ databases">
        <title>Genomic Encyclopedia of Type Strains, Phase IV (KMG-IV): sequencing the most valuable type-strain genomes for metagenomic binning, comparative biology and taxonomic classification.</title>
        <authorList>
            <person name="Goeker M."/>
        </authorList>
    </citation>
    <scope>NUCLEOTIDE SEQUENCE [LARGE SCALE GENOMIC DNA]</scope>
    <source>
        <strain evidence="1 2">DSM 23814</strain>
    </source>
</reference>
<evidence type="ECO:0000313" key="1">
    <source>
        <dbReference type="EMBL" id="RZT99242.1"/>
    </source>
</evidence>
<dbReference type="CDD" id="cd11537">
    <property type="entry name" value="NTP-PPase_RS21-C6_like"/>
    <property type="match status" value="1"/>
</dbReference>
<dbReference type="Gene3D" id="1.10.287.1080">
    <property type="entry name" value="MazG-like"/>
    <property type="match status" value="1"/>
</dbReference>
<dbReference type="AlphaFoldDB" id="A0A4Q7VS11"/>
<gene>
    <name evidence="1" type="ORF">EV681_1025</name>
</gene>
<dbReference type="SUPFAM" id="SSF101386">
    <property type="entry name" value="all-alpha NTP pyrophosphatases"/>
    <property type="match status" value="1"/>
</dbReference>
<protein>
    <submittedName>
        <fullName evidence="1">NTP pyrophosphatase (Non-canonical NTP hydrolase)</fullName>
    </submittedName>
</protein>
<dbReference type="EMBL" id="SHKO01000001">
    <property type="protein sequence ID" value="RZT99242.1"/>
    <property type="molecule type" value="Genomic_DNA"/>
</dbReference>
<evidence type="ECO:0000313" key="2">
    <source>
        <dbReference type="Proteomes" id="UP000293398"/>
    </source>
</evidence>